<dbReference type="Gene3D" id="1.25.40.10">
    <property type="entry name" value="Tetratricopeptide repeat domain"/>
    <property type="match status" value="1"/>
</dbReference>
<dbReference type="SUPFAM" id="SSF48452">
    <property type="entry name" value="TPR-like"/>
    <property type="match status" value="1"/>
</dbReference>
<feature type="region of interest" description="Disordered" evidence="6">
    <location>
        <begin position="608"/>
        <end position="637"/>
    </location>
</feature>
<comment type="caution">
    <text evidence="8">The sequence shown here is derived from an EMBL/GenBank/DDBJ whole genome shotgun (WGS) entry which is preliminary data.</text>
</comment>
<dbReference type="Pfam" id="PF03704">
    <property type="entry name" value="BTAD"/>
    <property type="match status" value="1"/>
</dbReference>
<evidence type="ECO:0000313" key="9">
    <source>
        <dbReference type="Proteomes" id="UP001500655"/>
    </source>
</evidence>
<accession>A0ABN2JSJ7</accession>
<dbReference type="SMART" id="SM01043">
    <property type="entry name" value="BTAD"/>
    <property type="match status" value="1"/>
</dbReference>
<reference evidence="8 9" key="1">
    <citation type="journal article" date="2019" name="Int. J. Syst. Evol. Microbiol.">
        <title>The Global Catalogue of Microorganisms (GCM) 10K type strain sequencing project: providing services to taxonomists for standard genome sequencing and annotation.</title>
        <authorList>
            <consortium name="The Broad Institute Genomics Platform"/>
            <consortium name="The Broad Institute Genome Sequencing Center for Infectious Disease"/>
            <person name="Wu L."/>
            <person name="Ma J."/>
        </authorList>
    </citation>
    <scope>NUCLEOTIDE SEQUENCE [LARGE SCALE GENOMIC DNA]</scope>
    <source>
        <strain evidence="8 9">JCM 13249</strain>
    </source>
</reference>
<dbReference type="PANTHER" id="PTHR35807:SF1">
    <property type="entry name" value="TRANSCRIPTIONAL REGULATOR REDD"/>
    <property type="match status" value="1"/>
</dbReference>
<dbReference type="EMBL" id="BAAALS010000002">
    <property type="protein sequence ID" value="GAA1737635.1"/>
    <property type="molecule type" value="Genomic_DNA"/>
</dbReference>
<dbReference type="Proteomes" id="UP001500655">
    <property type="component" value="Unassembled WGS sequence"/>
</dbReference>
<dbReference type="PROSITE" id="PS51755">
    <property type="entry name" value="OMPR_PHOB"/>
    <property type="match status" value="1"/>
</dbReference>
<dbReference type="PRINTS" id="PR00364">
    <property type="entry name" value="DISEASERSIST"/>
</dbReference>
<feature type="DNA-binding region" description="OmpR/PhoB-type" evidence="5">
    <location>
        <begin position="1"/>
        <end position="99"/>
    </location>
</feature>
<protein>
    <recommendedName>
        <fullName evidence="7">OmpR/PhoB-type domain-containing protein</fullName>
    </recommendedName>
</protein>
<keyword evidence="9" id="KW-1185">Reference proteome</keyword>
<evidence type="ECO:0000256" key="5">
    <source>
        <dbReference type="PROSITE-ProRule" id="PRU01091"/>
    </source>
</evidence>
<keyword evidence="3 5" id="KW-0238">DNA-binding</keyword>
<dbReference type="SUPFAM" id="SSF52540">
    <property type="entry name" value="P-loop containing nucleoside triphosphate hydrolases"/>
    <property type="match status" value="1"/>
</dbReference>
<evidence type="ECO:0000256" key="6">
    <source>
        <dbReference type="SAM" id="MobiDB-lite"/>
    </source>
</evidence>
<evidence type="ECO:0000256" key="4">
    <source>
        <dbReference type="ARBA" id="ARBA00023163"/>
    </source>
</evidence>
<dbReference type="Gene3D" id="1.10.10.10">
    <property type="entry name" value="Winged helix-like DNA-binding domain superfamily/Winged helix DNA-binding domain"/>
    <property type="match status" value="1"/>
</dbReference>
<dbReference type="InterPro" id="IPR005158">
    <property type="entry name" value="BTAD"/>
</dbReference>
<dbReference type="InterPro" id="IPR011990">
    <property type="entry name" value="TPR-like_helical_dom_sf"/>
</dbReference>
<keyword evidence="2" id="KW-0805">Transcription regulation</keyword>
<evidence type="ECO:0000256" key="2">
    <source>
        <dbReference type="ARBA" id="ARBA00023015"/>
    </source>
</evidence>
<gene>
    <name evidence="8" type="ORF">GCM10009681_05400</name>
</gene>
<dbReference type="InterPro" id="IPR027417">
    <property type="entry name" value="P-loop_NTPase"/>
</dbReference>
<feature type="domain" description="OmpR/PhoB-type" evidence="7">
    <location>
        <begin position="1"/>
        <end position="99"/>
    </location>
</feature>
<evidence type="ECO:0000313" key="8">
    <source>
        <dbReference type="EMBL" id="GAA1737635.1"/>
    </source>
</evidence>
<proteinExistence type="inferred from homology"/>
<dbReference type="PANTHER" id="PTHR35807">
    <property type="entry name" value="TRANSCRIPTIONAL REGULATOR REDD-RELATED"/>
    <property type="match status" value="1"/>
</dbReference>
<organism evidence="8 9">
    <name type="scientific">Luedemannella helvata</name>
    <dbReference type="NCBI Taxonomy" id="349315"/>
    <lineage>
        <taxon>Bacteria</taxon>
        <taxon>Bacillati</taxon>
        <taxon>Actinomycetota</taxon>
        <taxon>Actinomycetes</taxon>
        <taxon>Micromonosporales</taxon>
        <taxon>Micromonosporaceae</taxon>
        <taxon>Luedemannella</taxon>
    </lineage>
</organism>
<name>A0ABN2JSJ7_9ACTN</name>
<dbReference type="Pfam" id="PF00486">
    <property type="entry name" value="Trans_reg_C"/>
    <property type="match status" value="1"/>
</dbReference>
<dbReference type="CDD" id="cd15831">
    <property type="entry name" value="BTAD"/>
    <property type="match status" value="1"/>
</dbReference>
<dbReference type="CDD" id="cd00383">
    <property type="entry name" value="trans_reg_C"/>
    <property type="match status" value="1"/>
</dbReference>
<dbReference type="InterPro" id="IPR001867">
    <property type="entry name" value="OmpR/PhoB-type_DNA-bd"/>
</dbReference>
<comment type="similarity">
    <text evidence="1">Belongs to the AfsR/DnrI/RedD regulatory family.</text>
</comment>
<keyword evidence="4" id="KW-0804">Transcription</keyword>
<sequence>MTALRMLVLGPVEVRLDARDLLSGCRPAQRAVLGLLAVRANRVVSRAQLIDRLWGDHPPATADQLIQGYVSRLRAALRRGGETVAARLTTTGGGYLLTLGDGELDLLDFERHAAAGARVAAGGDYAGAARELRRALALWRGPALGGLPLSTTGEAEVTRLEEARLACLDQRIEADLRDGRHATVTGELRALVAEHPLREPLWAHLMTALWQGGRKADALAAYAEARDRLRTELGLEPGADLRELSARIRTEPGPALSLVPAELPPDPPTFTGRREEVAYLRDRLLAGAAGAPIVAISGAAGAGKSALAAHLAHVVADAYPDGQLYTDLRGSTADAEPRSPVTVLHRFLRGLGIAGSWSDVDEAAARFRSATAQRRVLVVLDNATTSAQVRPMLPASPGCAAVITSRAALTGLHGAVHVRLDALSEAEAVELLGRLAGPARVAAEPAAAARVAGLCDRLPLALLIAGTRLAARPAWTVAELAARLRDDRRRLDELSTADLAMRCAFAVSYRSLSGLPGLQRAFRLCGLLPGTGFDAPALAALLAAPVDDAAAALERLVDANLVTSAGRSWYRLAPLVRLYARELAAADRPAARLPQPCGSAVPVAVVPRPASRSGSSSNALTAARNATAPRPLTTRWS</sequence>
<dbReference type="Gene3D" id="3.40.50.300">
    <property type="entry name" value="P-loop containing nucleotide triphosphate hydrolases"/>
    <property type="match status" value="1"/>
</dbReference>
<dbReference type="InterPro" id="IPR036388">
    <property type="entry name" value="WH-like_DNA-bd_sf"/>
</dbReference>
<evidence type="ECO:0000256" key="3">
    <source>
        <dbReference type="ARBA" id="ARBA00023125"/>
    </source>
</evidence>
<dbReference type="InterPro" id="IPR016032">
    <property type="entry name" value="Sig_transdc_resp-reg_C-effctor"/>
</dbReference>
<dbReference type="SUPFAM" id="SSF46894">
    <property type="entry name" value="C-terminal effector domain of the bipartite response regulators"/>
    <property type="match status" value="1"/>
</dbReference>
<dbReference type="InterPro" id="IPR051677">
    <property type="entry name" value="AfsR-DnrI-RedD_regulator"/>
</dbReference>
<evidence type="ECO:0000259" key="7">
    <source>
        <dbReference type="PROSITE" id="PS51755"/>
    </source>
</evidence>
<evidence type="ECO:0000256" key="1">
    <source>
        <dbReference type="ARBA" id="ARBA00005820"/>
    </source>
</evidence>
<dbReference type="SMART" id="SM00862">
    <property type="entry name" value="Trans_reg_C"/>
    <property type="match status" value="1"/>
</dbReference>